<dbReference type="Proteomes" id="UP000324222">
    <property type="component" value="Unassembled WGS sequence"/>
</dbReference>
<protein>
    <submittedName>
        <fullName evidence="2">Uncharacterized protein</fullName>
    </submittedName>
</protein>
<feature type="compositionally biased region" description="Basic and acidic residues" evidence="1">
    <location>
        <begin position="1"/>
        <end position="12"/>
    </location>
</feature>
<comment type="caution">
    <text evidence="2">The sequence shown here is derived from an EMBL/GenBank/DDBJ whole genome shotgun (WGS) entry which is preliminary data.</text>
</comment>
<evidence type="ECO:0000313" key="2">
    <source>
        <dbReference type="EMBL" id="MPC12630.1"/>
    </source>
</evidence>
<organism evidence="2 3">
    <name type="scientific">Portunus trituberculatus</name>
    <name type="common">Swimming crab</name>
    <name type="synonym">Neptunus trituberculatus</name>
    <dbReference type="NCBI Taxonomy" id="210409"/>
    <lineage>
        <taxon>Eukaryota</taxon>
        <taxon>Metazoa</taxon>
        <taxon>Ecdysozoa</taxon>
        <taxon>Arthropoda</taxon>
        <taxon>Crustacea</taxon>
        <taxon>Multicrustacea</taxon>
        <taxon>Malacostraca</taxon>
        <taxon>Eumalacostraca</taxon>
        <taxon>Eucarida</taxon>
        <taxon>Decapoda</taxon>
        <taxon>Pleocyemata</taxon>
        <taxon>Brachyura</taxon>
        <taxon>Eubrachyura</taxon>
        <taxon>Portunoidea</taxon>
        <taxon>Portunidae</taxon>
        <taxon>Portuninae</taxon>
        <taxon>Portunus</taxon>
    </lineage>
</organism>
<name>A0A5B7CT95_PORTR</name>
<accession>A0A5B7CT95</accession>
<gene>
    <name evidence="2" type="ORF">E2C01_005333</name>
</gene>
<sequence>MCKTRSSQEKHLVTSRPTAGERLKLSVDSSGHRTNVLRRPASQPQFSICSVNSCAYVLISGSKARAARSCDKLKPKT</sequence>
<keyword evidence="3" id="KW-1185">Reference proteome</keyword>
<evidence type="ECO:0000256" key="1">
    <source>
        <dbReference type="SAM" id="MobiDB-lite"/>
    </source>
</evidence>
<dbReference type="EMBL" id="VSRR010000226">
    <property type="protein sequence ID" value="MPC12630.1"/>
    <property type="molecule type" value="Genomic_DNA"/>
</dbReference>
<reference evidence="2 3" key="1">
    <citation type="submission" date="2019-05" db="EMBL/GenBank/DDBJ databases">
        <title>Another draft genome of Portunus trituberculatus and its Hox gene families provides insights of decapod evolution.</title>
        <authorList>
            <person name="Jeong J.-H."/>
            <person name="Song I."/>
            <person name="Kim S."/>
            <person name="Choi T."/>
            <person name="Kim D."/>
            <person name="Ryu S."/>
            <person name="Kim W."/>
        </authorList>
    </citation>
    <scope>NUCLEOTIDE SEQUENCE [LARGE SCALE GENOMIC DNA]</scope>
    <source>
        <tissue evidence="2">Muscle</tissue>
    </source>
</reference>
<dbReference type="AlphaFoldDB" id="A0A5B7CT95"/>
<proteinExistence type="predicted"/>
<feature type="region of interest" description="Disordered" evidence="1">
    <location>
        <begin position="1"/>
        <end position="20"/>
    </location>
</feature>
<evidence type="ECO:0000313" key="3">
    <source>
        <dbReference type="Proteomes" id="UP000324222"/>
    </source>
</evidence>